<dbReference type="Pfam" id="PF01066">
    <property type="entry name" value="CDP-OH_P_transf"/>
    <property type="match status" value="1"/>
</dbReference>
<dbReference type="GO" id="GO:0016780">
    <property type="term" value="F:phosphotransferase activity, for other substituted phosphate groups"/>
    <property type="evidence" value="ECO:0007669"/>
    <property type="project" value="InterPro"/>
</dbReference>
<accession>A0A538S7R1</accession>
<organism evidence="3 4">
    <name type="scientific">Eiseniibacteriota bacterium</name>
    <dbReference type="NCBI Taxonomy" id="2212470"/>
    <lineage>
        <taxon>Bacteria</taxon>
        <taxon>Candidatus Eiseniibacteriota</taxon>
    </lineage>
</organism>
<dbReference type="GO" id="GO:0016020">
    <property type="term" value="C:membrane"/>
    <property type="evidence" value="ECO:0007669"/>
    <property type="project" value="InterPro"/>
</dbReference>
<reference evidence="3 4" key="1">
    <citation type="journal article" date="2019" name="Nat. Microbiol.">
        <title>Mediterranean grassland soil C-N compound turnover is dependent on rainfall and depth, and is mediated by genomically divergent microorganisms.</title>
        <authorList>
            <person name="Diamond S."/>
            <person name="Andeer P.F."/>
            <person name="Li Z."/>
            <person name="Crits-Christoph A."/>
            <person name="Burstein D."/>
            <person name="Anantharaman K."/>
            <person name="Lane K.R."/>
            <person name="Thomas B.C."/>
            <person name="Pan C."/>
            <person name="Northen T.R."/>
            <person name="Banfield J.F."/>
        </authorList>
    </citation>
    <scope>NUCLEOTIDE SEQUENCE [LARGE SCALE GENOMIC DNA]</scope>
    <source>
        <strain evidence="3">WS_3</strain>
    </source>
</reference>
<evidence type="ECO:0000313" key="3">
    <source>
        <dbReference type="EMBL" id="TMQ47366.1"/>
    </source>
</evidence>
<evidence type="ECO:0000313" key="4">
    <source>
        <dbReference type="Proteomes" id="UP000320184"/>
    </source>
</evidence>
<feature type="transmembrane region" description="Helical" evidence="2">
    <location>
        <begin position="218"/>
        <end position="241"/>
    </location>
</feature>
<keyword evidence="2" id="KW-0472">Membrane</keyword>
<dbReference type="AlphaFoldDB" id="A0A538S7R1"/>
<feature type="region of interest" description="Disordered" evidence="1">
    <location>
        <begin position="281"/>
        <end position="314"/>
    </location>
</feature>
<keyword evidence="2" id="KW-1133">Transmembrane helix</keyword>
<dbReference type="GO" id="GO:0008654">
    <property type="term" value="P:phospholipid biosynthetic process"/>
    <property type="evidence" value="ECO:0007669"/>
    <property type="project" value="InterPro"/>
</dbReference>
<protein>
    <recommendedName>
        <fullName evidence="5">CDP-alcohol phosphatidyltransferase family protein</fullName>
    </recommendedName>
</protein>
<sequence>MDRWIELRRVAQAGKDDDPRWYRAHRRLSIHLTRLMLRANFRANQVSGLMMVMAAAGAALLTSLSPAVNVLGFALLYLAFLLDKVDGEIARLRRTQSARGILLDRFHHRIVEPTVFAAAAFHEYRLTSSVAALVAGLVTMLLANVIEENQQLAPFILYKRLREDGHLLESLPLRQSRDLTLAAAVLRPLKAFRMLIVALPLLLLCYLAERAFHLPLTTYYLVASAASLGAYLAFQCFYYFADRLGVEMTAMAATFHLGGPGGEEHTRSTSSSAARHAVAAGFTHDSGSGRPAAEPRIGPSGRAAGRSQYGGKRP</sequence>
<comment type="caution">
    <text evidence="3">The sequence shown here is derived from an EMBL/GenBank/DDBJ whole genome shotgun (WGS) entry which is preliminary data.</text>
</comment>
<keyword evidence="2" id="KW-0812">Transmembrane</keyword>
<proteinExistence type="predicted"/>
<feature type="transmembrane region" description="Helical" evidence="2">
    <location>
        <begin position="43"/>
        <end position="61"/>
    </location>
</feature>
<dbReference type="EMBL" id="VBOT01000187">
    <property type="protein sequence ID" value="TMQ47366.1"/>
    <property type="molecule type" value="Genomic_DNA"/>
</dbReference>
<dbReference type="Gene3D" id="1.20.120.1760">
    <property type="match status" value="1"/>
</dbReference>
<dbReference type="InterPro" id="IPR000462">
    <property type="entry name" value="CDP-OH_P_trans"/>
</dbReference>
<feature type="transmembrane region" description="Helical" evidence="2">
    <location>
        <begin position="191"/>
        <end position="212"/>
    </location>
</feature>
<evidence type="ECO:0000256" key="2">
    <source>
        <dbReference type="SAM" id="Phobius"/>
    </source>
</evidence>
<evidence type="ECO:0008006" key="5">
    <source>
        <dbReference type="Google" id="ProtNLM"/>
    </source>
</evidence>
<dbReference type="Proteomes" id="UP000320184">
    <property type="component" value="Unassembled WGS sequence"/>
</dbReference>
<gene>
    <name evidence="3" type="ORF">E6K73_13770</name>
</gene>
<dbReference type="InterPro" id="IPR043130">
    <property type="entry name" value="CDP-OH_PTrfase_TM_dom"/>
</dbReference>
<name>A0A538S7R1_UNCEI</name>
<evidence type="ECO:0000256" key="1">
    <source>
        <dbReference type="SAM" id="MobiDB-lite"/>
    </source>
</evidence>